<dbReference type="InterPro" id="IPR049947">
    <property type="entry name" value="Cu_Am_Ox_Cu-bd"/>
</dbReference>
<accession>A0A2V2V6F8</accession>
<proteinExistence type="predicted"/>
<dbReference type="EMBL" id="PRFA01000045">
    <property type="protein sequence ID" value="PWU91106.1"/>
    <property type="molecule type" value="Genomic_DNA"/>
</dbReference>
<dbReference type="VEuPathDB" id="TriTrypDB:C4B63_45g191"/>
<dbReference type="VEuPathDB" id="TriTrypDB:TcCL_Unassigned02993"/>
<gene>
    <name evidence="2" type="ORF">C4B63_45g191</name>
</gene>
<comment type="caution">
    <text evidence="2">The sequence shown here is derived from an EMBL/GenBank/DDBJ whole genome shotgun (WGS) entry which is preliminary data.</text>
</comment>
<dbReference type="VEuPathDB" id="TriTrypDB:C3747_27g309"/>
<feature type="region of interest" description="Disordered" evidence="1">
    <location>
        <begin position="108"/>
        <end position="154"/>
    </location>
</feature>
<protein>
    <submittedName>
        <fullName evidence="2">Uncharacterized protein</fullName>
    </submittedName>
</protein>
<organism evidence="2 3">
    <name type="scientific">Trypanosoma cruzi</name>
    <dbReference type="NCBI Taxonomy" id="5693"/>
    <lineage>
        <taxon>Eukaryota</taxon>
        <taxon>Discoba</taxon>
        <taxon>Euglenozoa</taxon>
        <taxon>Kinetoplastea</taxon>
        <taxon>Metakinetoplastina</taxon>
        <taxon>Trypanosomatida</taxon>
        <taxon>Trypanosomatidae</taxon>
        <taxon>Trypanosoma</taxon>
        <taxon>Schizotrypanum</taxon>
    </lineage>
</organism>
<dbReference type="VEuPathDB" id="TriTrypDB:TcG_10000"/>
<dbReference type="AlphaFoldDB" id="A0A2V2V6F8"/>
<dbReference type="PROSITE" id="PS01165">
    <property type="entry name" value="COPPER_AMINE_OXID_2"/>
    <property type="match status" value="1"/>
</dbReference>
<evidence type="ECO:0000313" key="2">
    <source>
        <dbReference type="EMBL" id="PWU91106.1"/>
    </source>
</evidence>
<feature type="region of interest" description="Disordered" evidence="1">
    <location>
        <begin position="182"/>
        <end position="211"/>
    </location>
</feature>
<dbReference type="VEuPathDB" id="TriTrypDB:TCDM_13569"/>
<sequence>MAAGQYTEQGIAHIWWHTSLLTRFGTQLTNTRRSTIRRGTHRYSLCGARPSDPGGKDLITQEALERHERVQLARAGCGETELWGRLHWAVRGRTNQRRFCNISPEQSAYMRSNDDPTAPGTDAVPPTTRGPTHLVRREDPPHGVGSRNARTVTPDRWDTRTSSVTVGVFIRNTAHRFPSSNAISVTRSSPHGKAPHSTERVAHTTLTPTDI</sequence>
<dbReference type="Proteomes" id="UP000246121">
    <property type="component" value="Unassembled WGS sequence"/>
</dbReference>
<dbReference type="OrthoDB" id="278217at2759"/>
<dbReference type="VEuPathDB" id="TriTrypDB:TcBrA4_0000930"/>
<name>A0A2V2V6F8_TRYCR</name>
<dbReference type="VEuPathDB" id="TriTrypDB:TcYC6_0065340"/>
<reference evidence="2 3" key="1">
    <citation type="journal article" date="2018" name="Microb. Genom.">
        <title>Expanding an expanded genome: long-read sequencing of Trypanosoma cruzi.</title>
        <authorList>
            <person name="Berna L."/>
            <person name="Rodriguez M."/>
            <person name="Chiribao M.L."/>
            <person name="Parodi-Talice A."/>
            <person name="Pita S."/>
            <person name="Rijo G."/>
            <person name="Alvarez-Valin F."/>
            <person name="Robello C."/>
        </authorList>
    </citation>
    <scope>NUCLEOTIDE SEQUENCE [LARGE SCALE GENOMIC DNA]</scope>
    <source>
        <strain evidence="2 3">Dm28c</strain>
    </source>
</reference>
<evidence type="ECO:0000313" key="3">
    <source>
        <dbReference type="Proteomes" id="UP000246121"/>
    </source>
</evidence>
<evidence type="ECO:0000256" key="1">
    <source>
        <dbReference type="SAM" id="MobiDB-lite"/>
    </source>
</evidence>